<keyword evidence="2 5" id="KW-0963">Cytoplasm</keyword>
<dbReference type="GO" id="GO:0016282">
    <property type="term" value="C:eukaryotic 43S preinitiation complex"/>
    <property type="evidence" value="ECO:0007669"/>
    <property type="project" value="UniProtKB-UniRule"/>
</dbReference>
<protein>
    <recommendedName>
        <fullName evidence="5">Eukaryotic translation initiation factor 3 subunit M</fullName>
        <shortName evidence="5">eIF3m</shortName>
    </recommendedName>
</protein>
<evidence type="ECO:0000256" key="5">
    <source>
        <dbReference type="HAMAP-Rule" id="MF_03012"/>
    </source>
</evidence>
<dbReference type="SUPFAM" id="SSF48371">
    <property type="entry name" value="ARM repeat"/>
    <property type="match status" value="1"/>
</dbReference>
<organism evidence="7 8">
    <name type="scientific">Hebeloma cylindrosporum</name>
    <dbReference type="NCBI Taxonomy" id="76867"/>
    <lineage>
        <taxon>Eukaryota</taxon>
        <taxon>Fungi</taxon>
        <taxon>Dikarya</taxon>
        <taxon>Basidiomycota</taxon>
        <taxon>Agaricomycotina</taxon>
        <taxon>Agaricomycetes</taxon>
        <taxon>Agaricomycetidae</taxon>
        <taxon>Agaricales</taxon>
        <taxon>Agaricineae</taxon>
        <taxon>Hymenogastraceae</taxon>
        <taxon>Hebeloma</taxon>
    </lineage>
</organism>
<comment type="function">
    <text evidence="5">Component of the eukaryotic translation initiation factor 3 (eIF-3) complex, which is involved in protein synthesis of a specialized repertoire of mRNAs and, together with other initiation factors, stimulates binding of mRNA and methionyl-tRNAi to the 40S ribosome. The eIF-3 complex specifically targets and initiates translation of a subset of mRNAs involved in cell proliferation.</text>
</comment>
<name>A0A0C2YZQ9_HEBCY</name>
<dbReference type="AlphaFoldDB" id="A0A0C2YZQ9"/>
<evidence type="ECO:0000313" key="7">
    <source>
        <dbReference type="EMBL" id="KIM46467.1"/>
    </source>
</evidence>
<evidence type="ECO:0000256" key="4">
    <source>
        <dbReference type="ARBA" id="ARBA00022917"/>
    </source>
</evidence>
<evidence type="ECO:0000256" key="3">
    <source>
        <dbReference type="ARBA" id="ARBA00022540"/>
    </source>
</evidence>
<dbReference type="InterPro" id="IPR000717">
    <property type="entry name" value="PCI_dom"/>
</dbReference>
<dbReference type="EMBL" id="KN831771">
    <property type="protein sequence ID" value="KIM46467.1"/>
    <property type="molecule type" value="Genomic_DNA"/>
</dbReference>
<reference evidence="7 8" key="1">
    <citation type="submission" date="2014-04" db="EMBL/GenBank/DDBJ databases">
        <authorList>
            <consortium name="DOE Joint Genome Institute"/>
            <person name="Kuo A."/>
            <person name="Gay G."/>
            <person name="Dore J."/>
            <person name="Kohler A."/>
            <person name="Nagy L.G."/>
            <person name="Floudas D."/>
            <person name="Copeland A."/>
            <person name="Barry K.W."/>
            <person name="Cichocki N."/>
            <person name="Veneault-Fourrey C."/>
            <person name="LaButti K."/>
            <person name="Lindquist E.A."/>
            <person name="Lipzen A."/>
            <person name="Lundell T."/>
            <person name="Morin E."/>
            <person name="Murat C."/>
            <person name="Sun H."/>
            <person name="Tunlid A."/>
            <person name="Henrissat B."/>
            <person name="Grigoriev I.V."/>
            <person name="Hibbett D.S."/>
            <person name="Martin F."/>
            <person name="Nordberg H.P."/>
            <person name="Cantor M.N."/>
            <person name="Hua S.X."/>
        </authorList>
    </citation>
    <scope>NUCLEOTIDE SEQUENCE [LARGE SCALE GENOMIC DNA]</scope>
    <source>
        <strain evidence="8">h7</strain>
    </source>
</reference>
<dbReference type="HOGENOM" id="CLU_035254_3_0_1"/>
<dbReference type="InterPro" id="IPR016024">
    <property type="entry name" value="ARM-type_fold"/>
</dbReference>
<dbReference type="OrthoDB" id="10267031at2759"/>
<keyword evidence="4 5" id="KW-0648">Protein biosynthesis</keyword>
<evidence type="ECO:0000313" key="8">
    <source>
        <dbReference type="Proteomes" id="UP000053424"/>
    </source>
</evidence>
<dbReference type="SMART" id="SM00088">
    <property type="entry name" value="PINT"/>
    <property type="match status" value="1"/>
</dbReference>
<evidence type="ECO:0000259" key="6">
    <source>
        <dbReference type="PROSITE" id="PS50250"/>
    </source>
</evidence>
<dbReference type="GO" id="GO:0003743">
    <property type="term" value="F:translation initiation factor activity"/>
    <property type="evidence" value="ECO:0007669"/>
    <property type="project" value="UniProtKB-UniRule"/>
</dbReference>
<gene>
    <name evidence="7" type="ORF">M413DRAFT_315366</name>
</gene>
<reference evidence="8" key="2">
    <citation type="submission" date="2015-01" db="EMBL/GenBank/DDBJ databases">
        <title>Evolutionary Origins and Diversification of the Mycorrhizal Mutualists.</title>
        <authorList>
            <consortium name="DOE Joint Genome Institute"/>
            <consortium name="Mycorrhizal Genomics Consortium"/>
            <person name="Kohler A."/>
            <person name="Kuo A."/>
            <person name="Nagy L.G."/>
            <person name="Floudas D."/>
            <person name="Copeland A."/>
            <person name="Barry K.W."/>
            <person name="Cichocki N."/>
            <person name="Veneault-Fourrey C."/>
            <person name="LaButti K."/>
            <person name="Lindquist E.A."/>
            <person name="Lipzen A."/>
            <person name="Lundell T."/>
            <person name="Morin E."/>
            <person name="Murat C."/>
            <person name="Riley R."/>
            <person name="Ohm R."/>
            <person name="Sun H."/>
            <person name="Tunlid A."/>
            <person name="Henrissat B."/>
            <person name="Grigoriev I.V."/>
            <person name="Hibbett D.S."/>
            <person name="Martin F."/>
        </authorList>
    </citation>
    <scope>NUCLEOTIDE SEQUENCE [LARGE SCALE GENOMIC DNA]</scope>
    <source>
        <strain evidence="8">h7</strain>
    </source>
</reference>
<dbReference type="PANTHER" id="PTHR15350">
    <property type="entry name" value="COP9 SIGNALOSOME COMPLEX SUBUNIT 7/DENDRITIC CELL PROTEIN GA17"/>
    <property type="match status" value="1"/>
</dbReference>
<dbReference type="Proteomes" id="UP000053424">
    <property type="component" value="Unassembled WGS sequence"/>
</dbReference>
<dbReference type="InterPro" id="IPR040750">
    <property type="entry name" value="eIF3m_C_helix"/>
</dbReference>
<feature type="domain" description="PCI" evidence="6">
    <location>
        <begin position="203"/>
        <end position="367"/>
    </location>
</feature>
<evidence type="ECO:0000256" key="1">
    <source>
        <dbReference type="ARBA" id="ARBA00008482"/>
    </source>
</evidence>
<accession>A0A0C2YZQ9</accession>
<comment type="subcellular location">
    <subcellularLocation>
        <location evidence="5">Cytoplasm</location>
    </subcellularLocation>
</comment>
<dbReference type="Pfam" id="PF18005">
    <property type="entry name" value="eIF3m_C_helix"/>
    <property type="match status" value="1"/>
</dbReference>
<comment type="similarity">
    <text evidence="1">Belongs to the CSN7/EIF3M family. CSN7 subfamily.</text>
</comment>
<dbReference type="GO" id="GO:0001732">
    <property type="term" value="P:formation of cytoplasmic translation initiation complex"/>
    <property type="evidence" value="ECO:0007669"/>
    <property type="project" value="UniProtKB-UniRule"/>
</dbReference>
<dbReference type="GO" id="GO:0071541">
    <property type="term" value="C:eukaryotic translation initiation factor 3 complex, eIF3m"/>
    <property type="evidence" value="ECO:0007669"/>
    <property type="project" value="UniProtKB-UniRule"/>
</dbReference>
<proteinExistence type="inferred from homology"/>
<keyword evidence="3 5" id="KW-0396">Initiation factor</keyword>
<dbReference type="GO" id="GO:0033290">
    <property type="term" value="C:eukaryotic 48S preinitiation complex"/>
    <property type="evidence" value="ECO:0007669"/>
    <property type="project" value="UniProtKB-UniRule"/>
</dbReference>
<dbReference type="PANTHER" id="PTHR15350:SF2">
    <property type="entry name" value="EUKARYOTIC TRANSLATION INITIATION FACTOR 3 SUBUNIT M"/>
    <property type="match status" value="1"/>
</dbReference>
<comment type="subunit">
    <text evidence="5">Component of the eukaryotic translation initiation factor 3 (eIF-3) complex.</text>
</comment>
<keyword evidence="8" id="KW-1185">Reference proteome</keyword>
<comment type="similarity">
    <text evidence="5">Belongs to the eIF-3 subunit M family.</text>
</comment>
<dbReference type="Pfam" id="PF01399">
    <property type="entry name" value="PCI"/>
    <property type="match status" value="1"/>
</dbReference>
<dbReference type="PROSITE" id="PS50250">
    <property type="entry name" value="PCI"/>
    <property type="match status" value="1"/>
</dbReference>
<dbReference type="InterPro" id="IPR027528">
    <property type="entry name" value="eIF3m"/>
</dbReference>
<evidence type="ECO:0000256" key="2">
    <source>
        <dbReference type="ARBA" id="ARBA00022490"/>
    </source>
</evidence>
<dbReference type="InterPro" id="IPR045237">
    <property type="entry name" value="COPS7/eIF3m"/>
</dbReference>
<sequence length="408" mass="45941">MANPTDSVSIFAEGTFEEQILELLSYLFRNRTEEERAQALAPFQNALKSVEGRKPIEEDEAKRKLVLSKLLEEVRGLGDGSDKEIEGFFNLLFAHIFSLYPPSSAEVKKYLITLLKIISSSPSERLSVKYRIISNLFNAIPRNSSLRLTVYQTLLQIATSKDELDVLELTKSDVEKWLSEWEVSEEEKASFLKSIVDAYIKAEQPTIAYEYTLLYVRSLPSVSQEAQTAAVEAIATALRLPSIFDFDSLFKLDAVLNVKSHELFSLLQVFLSGGLTEFRAWQSSHPQTLEQYQITSSELERKIRLLTLASLAFKHIGQNLSYSKVAEALQVDPSEVEKWVIDVIRAGLVWGKLSQTSQSLHISRATSRSFEREQWLVLEKRLVAWKSGLAGILDAVTSAKRQGGQVSA</sequence>
<dbReference type="HAMAP" id="MF_03012">
    <property type="entry name" value="eIF3m"/>
    <property type="match status" value="1"/>
</dbReference>
<dbReference type="STRING" id="686832.A0A0C2YZQ9"/>